<keyword evidence="3" id="KW-1185">Reference proteome</keyword>
<dbReference type="GO" id="GO:0050776">
    <property type="term" value="P:regulation of immune response"/>
    <property type="evidence" value="ECO:0007669"/>
    <property type="project" value="InterPro"/>
</dbReference>
<dbReference type="InterPro" id="IPR015943">
    <property type="entry name" value="WD40/YVTN_repeat-like_dom_sf"/>
</dbReference>
<accession>A0A498LJL6</accession>
<evidence type="ECO:0000313" key="3">
    <source>
        <dbReference type="Proteomes" id="UP000290572"/>
    </source>
</evidence>
<feature type="region of interest" description="Disordered" evidence="1">
    <location>
        <begin position="341"/>
        <end position="369"/>
    </location>
</feature>
<feature type="region of interest" description="Disordered" evidence="1">
    <location>
        <begin position="463"/>
        <end position="498"/>
    </location>
</feature>
<feature type="region of interest" description="Disordered" evidence="1">
    <location>
        <begin position="544"/>
        <end position="566"/>
    </location>
</feature>
<feature type="compositionally biased region" description="Basic and acidic residues" evidence="1">
    <location>
        <begin position="58"/>
        <end position="80"/>
    </location>
</feature>
<dbReference type="SUPFAM" id="SSF50978">
    <property type="entry name" value="WD40 repeat-like"/>
    <property type="match status" value="1"/>
</dbReference>
<dbReference type="STRING" id="84645.A0A498LJL6"/>
<comment type="caution">
    <text evidence="2">The sequence shown here is derived from an EMBL/GenBank/DDBJ whole genome shotgun (WGS) entry which is preliminary data.</text>
</comment>
<evidence type="ECO:0000313" key="2">
    <source>
        <dbReference type="EMBL" id="RXN05665.1"/>
    </source>
</evidence>
<name>A0A498LJL6_LABRO</name>
<feature type="compositionally biased region" description="Acidic residues" evidence="1">
    <location>
        <begin position="345"/>
        <end position="369"/>
    </location>
</feature>
<reference evidence="2 3" key="1">
    <citation type="submission" date="2018-03" db="EMBL/GenBank/DDBJ databases">
        <title>Draft genome sequence of Rohu Carp (Labeo rohita).</title>
        <authorList>
            <person name="Das P."/>
            <person name="Kushwaha B."/>
            <person name="Joshi C.G."/>
            <person name="Kumar D."/>
            <person name="Nagpure N.S."/>
            <person name="Sahoo L."/>
            <person name="Das S.P."/>
            <person name="Bit A."/>
            <person name="Patnaik S."/>
            <person name="Meher P.K."/>
            <person name="Jayasankar P."/>
            <person name="Koringa P.G."/>
            <person name="Patel N.V."/>
            <person name="Hinsu A.T."/>
            <person name="Kumar R."/>
            <person name="Pandey M."/>
            <person name="Agarwal S."/>
            <person name="Srivastava S."/>
            <person name="Singh M."/>
            <person name="Iquebal M.A."/>
            <person name="Jaiswal S."/>
            <person name="Angadi U.B."/>
            <person name="Kumar N."/>
            <person name="Raza M."/>
            <person name="Shah T.M."/>
            <person name="Rai A."/>
            <person name="Jena J.K."/>
        </authorList>
    </citation>
    <scope>NUCLEOTIDE SEQUENCE [LARGE SCALE GENOMIC DNA]</scope>
    <source>
        <strain evidence="2">DASCIFA01</strain>
        <tissue evidence="2">Testis</tissue>
    </source>
</reference>
<gene>
    <name evidence="2" type="ORF">ROHU_012600</name>
</gene>
<dbReference type="PANTHER" id="PTHR32023:SF2">
    <property type="entry name" value="PILR ALPHA-ASSOCIATED NEURAL PROTEIN"/>
    <property type="match status" value="1"/>
</dbReference>
<dbReference type="InterPro" id="IPR036322">
    <property type="entry name" value="WD40_repeat_dom_sf"/>
</dbReference>
<sequence>MGEVSKKAELRSRLAELLLQHSGPQQTQGIVGKEEDKMKRQVEEVTEQLVVTRPALKIAREEKRETERSHGSQTDGRGETHLPVSPSVEEQEDAEFKSRRQTWEKAKFRLRSLEGHSDIITCAVAVDNLVISGSWHELSWKHSGIYPAFSPQSQGPLLFSGSAEGCVCVWEVSDERPEPLRRLHVWGPEVTGCGGDDEVNGRLILSPRGDRVFLTCGKASIRILNWRTGVMTRLANHSSTAGVTDCVNQIPGLLIGSCFDITNGESKINLFSLPQCKYLVSLTSSNLPRILCFAAWLTASGDHRWVTGGRDLIVWEQLPGSFKKRGDVTVRRDNRLEDCILESDRDSEDEQSEVDDEDSIPQDASETEEPASSSWLRCVLHSISPHIGFIPLWSFLLVTVIFCTATGDTDDRKWEELGEMQMPVTAQASTTQLWAVDWGPTQPLEDETHHFLSSLETESLRVTTPEDWSHRRSASANQTQRPTTGERDKIGTEEQDTEEVDPQFYVTVTISSLLILSAVIISAKLCYDRSLSQRPPPLSLAIPRSIAQEDSRQTLHSTPSFPDRER</sequence>
<dbReference type="PANTHER" id="PTHR32023">
    <property type="entry name" value="PILR ALPHA-ASSOCIATED NEURAL PROTEIN"/>
    <property type="match status" value="1"/>
</dbReference>
<proteinExistence type="predicted"/>
<feature type="region of interest" description="Disordered" evidence="1">
    <location>
        <begin position="56"/>
        <end position="98"/>
    </location>
</feature>
<protein>
    <submittedName>
        <fullName evidence="2">PILR alpha-associated neural isoform X1</fullName>
    </submittedName>
</protein>
<dbReference type="InterPro" id="IPR039628">
    <property type="entry name" value="PIANP"/>
</dbReference>
<dbReference type="GO" id="GO:0016020">
    <property type="term" value="C:membrane"/>
    <property type="evidence" value="ECO:0007669"/>
    <property type="project" value="TreeGrafter"/>
</dbReference>
<dbReference type="Gene3D" id="2.130.10.10">
    <property type="entry name" value="YVTN repeat-like/Quinoprotein amine dehydrogenase"/>
    <property type="match status" value="1"/>
</dbReference>
<evidence type="ECO:0000256" key="1">
    <source>
        <dbReference type="SAM" id="MobiDB-lite"/>
    </source>
</evidence>
<feature type="compositionally biased region" description="Polar residues" evidence="1">
    <location>
        <begin position="474"/>
        <end position="483"/>
    </location>
</feature>
<dbReference type="EMBL" id="QBIY01013393">
    <property type="protein sequence ID" value="RXN05665.1"/>
    <property type="molecule type" value="Genomic_DNA"/>
</dbReference>
<dbReference type="Proteomes" id="UP000290572">
    <property type="component" value="Unassembled WGS sequence"/>
</dbReference>
<dbReference type="AlphaFoldDB" id="A0A498LJL6"/>
<organism evidence="2 3">
    <name type="scientific">Labeo rohita</name>
    <name type="common">Indian major carp</name>
    <name type="synonym">Cyprinus rohita</name>
    <dbReference type="NCBI Taxonomy" id="84645"/>
    <lineage>
        <taxon>Eukaryota</taxon>
        <taxon>Metazoa</taxon>
        <taxon>Chordata</taxon>
        <taxon>Craniata</taxon>
        <taxon>Vertebrata</taxon>
        <taxon>Euteleostomi</taxon>
        <taxon>Actinopterygii</taxon>
        <taxon>Neopterygii</taxon>
        <taxon>Teleostei</taxon>
        <taxon>Ostariophysi</taxon>
        <taxon>Cypriniformes</taxon>
        <taxon>Cyprinidae</taxon>
        <taxon>Labeoninae</taxon>
        <taxon>Labeonini</taxon>
        <taxon>Labeo</taxon>
    </lineage>
</organism>